<dbReference type="AlphaFoldDB" id="A0A559M2I0"/>
<dbReference type="EMBL" id="QGML01002743">
    <property type="protein sequence ID" value="TVY87115.1"/>
    <property type="molecule type" value="Genomic_DNA"/>
</dbReference>
<protein>
    <submittedName>
        <fullName evidence="1">Cytochrome c oxidase assembly factor</fullName>
    </submittedName>
</protein>
<dbReference type="Proteomes" id="UP000315522">
    <property type="component" value="Unassembled WGS sequence"/>
</dbReference>
<keyword evidence="2" id="KW-1185">Reference proteome</keyword>
<reference evidence="1 2" key="1">
    <citation type="submission" date="2018-05" db="EMBL/GenBank/DDBJ databases">
        <title>Genome sequencing and assembly of the regulated plant pathogen Lachnellula willkommii and related sister species for the development of diagnostic species identification markers.</title>
        <authorList>
            <person name="Giroux E."/>
            <person name="Bilodeau G."/>
        </authorList>
    </citation>
    <scope>NUCLEOTIDE SEQUENCE [LARGE SCALE GENOMIC DNA]</scope>
    <source>
        <strain evidence="1 2">CBS 172.35</strain>
    </source>
</reference>
<gene>
    <name evidence="1" type="primary">COA1</name>
    <name evidence="1" type="ORF">LAWI1_G004262</name>
</gene>
<dbReference type="PANTHER" id="PTHR28523">
    <property type="entry name" value="CYTOCHROME C OXIDASE ASSEMBLY FACTOR 1"/>
    <property type="match status" value="1"/>
</dbReference>
<organism evidence="1 2">
    <name type="scientific">Lachnellula willkommii</name>
    <dbReference type="NCBI Taxonomy" id="215461"/>
    <lineage>
        <taxon>Eukaryota</taxon>
        <taxon>Fungi</taxon>
        <taxon>Dikarya</taxon>
        <taxon>Ascomycota</taxon>
        <taxon>Pezizomycotina</taxon>
        <taxon>Leotiomycetes</taxon>
        <taxon>Helotiales</taxon>
        <taxon>Lachnaceae</taxon>
        <taxon>Lachnellula</taxon>
    </lineage>
</organism>
<evidence type="ECO:0000313" key="2">
    <source>
        <dbReference type="Proteomes" id="UP000315522"/>
    </source>
</evidence>
<sequence>MLPRLLRTRALPRIVNRSWNGRTMLQRRTLIAPPKDGDGPLMTRRADRELPGWGQCLTAHVDIPDGGMKWLRTIPIFLVVLVSSTLAIFNYQKSSSSVVSSTLYSLRTSPKAREYLGDEIYFAHKMPWIWGEMNQLHGRIDIQFEVKGTKASGTMRFTSHRKTRMGMFETTEWSLETYETEMIDGKKVRRKIDLLDGADPFLGLELEEEPKVVGRGSYAPNLSG</sequence>
<dbReference type="InterPro" id="IPR042432">
    <property type="entry name" value="Coa1_fungi"/>
</dbReference>
<name>A0A559M2I0_9HELO</name>
<accession>A0A559M2I0</accession>
<dbReference type="InterPro" id="IPR014807">
    <property type="entry name" value="Coa1"/>
</dbReference>
<evidence type="ECO:0000313" key="1">
    <source>
        <dbReference type="EMBL" id="TVY87115.1"/>
    </source>
</evidence>
<proteinExistence type="predicted"/>
<dbReference type="PANTHER" id="PTHR28523:SF1">
    <property type="entry name" value="CYTOCHROME C OXIDASE ASSEMBLY FACTOR 1"/>
    <property type="match status" value="1"/>
</dbReference>
<comment type="caution">
    <text evidence="1">The sequence shown here is derived from an EMBL/GenBank/DDBJ whole genome shotgun (WGS) entry which is preliminary data.</text>
</comment>
<dbReference type="Pfam" id="PF08695">
    <property type="entry name" value="Coa1"/>
    <property type="match status" value="1"/>
</dbReference>
<dbReference type="GO" id="GO:0033617">
    <property type="term" value="P:mitochondrial respiratory chain complex IV assembly"/>
    <property type="evidence" value="ECO:0007669"/>
    <property type="project" value="InterPro"/>
</dbReference>
<dbReference type="GO" id="GO:0005743">
    <property type="term" value="C:mitochondrial inner membrane"/>
    <property type="evidence" value="ECO:0007669"/>
    <property type="project" value="TreeGrafter"/>
</dbReference>